<dbReference type="AlphaFoldDB" id="A0A1F7SKQ4"/>
<dbReference type="Proteomes" id="UP000185874">
    <property type="component" value="Unassembled WGS sequence"/>
</dbReference>
<evidence type="ECO:0000313" key="2">
    <source>
        <dbReference type="Proteomes" id="UP000185874"/>
    </source>
</evidence>
<proteinExistence type="predicted"/>
<comment type="caution">
    <text evidence="1">The sequence shown here is derived from an EMBL/GenBank/DDBJ whole genome shotgun (WGS) entry which is preliminary data.</text>
</comment>
<sequence length="65" mass="6993">MANANREPTNIPRVVEDTGDKAVLATKKSTLTVTAKPGQVVTDADLSQAAKLQMAQDDIERILDK</sequence>
<dbReference type="EMBL" id="MGDJ01000003">
    <property type="protein sequence ID" value="OGL54345.1"/>
    <property type="molecule type" value="Genomic_DNA"/>
</dbReference>
<protein>
    <submittedName>
        <fullName evidence="1">Uncharacterized protein</fullName>
    </submittedName>
</protein>
<name>A0A1F7SKQ4_9BACT</name>
<gene>
    <name evidence="1" type="ORF">A3K55_00310</name>
</gene>
<evidence type="ECO:0000313" key="1">
    <source>
        <dbReference type="EMBL" id="OGL54345.1"/>
    </source>
</evidence>
<reference evidence="1 2" key="1">
    <citation type="journal article" date="2016" name="Nat. Commun.">
        <title>Thousands of microbial genomes shed light on interconnected biogeochemical processes in an aquifer system.</title>
        <authorList>
            <person name="Anantharaman K."/>
            <person name="Brown C.T."/>
            <person name="Hug L.A."/>
            <person name="Sharon I."/>
            <person name="Castelle C.J."/>
            <person name="Probst A.J."/>
            <person name="Thomas B.C."/>
            <person name="Singh A."/>
            <person name="Wilkins M.J."/>
            <person name="Karaoz U."/>
            <person name="Brodie E.L."/>
            <person name="Williams K.H."/>
            <person name="Hubbard S.S."/>
            <person name="Banfield J.F."/>
        </authorList>
    </citation>
    <scope>NUCLEOTIDE SEQUENCE [LARGE SCALE GENOMIC DNA]</scope>
</reference>
<accession>A0A1F7SKQ4</accession>
<organism evidence="1 2">
    <name type="scientific">Candidatus Shapirobacteria bacterium RBG_13_44_7</name>
    <dbReference type="NCBI Taxonomy" id="1802149"/>
    <lineage>
        <taxon>Bacteria</taxon>
        <taxon>Candidatus Shapironibacteriota</taxon>
    </lineage>
</organism>